<protein>
    <submittedName>
        <fullName evidence="2">Uncharacterized protein</fullName>
    </submittedName>
</protein>
<reference evidence="2" key="1">
    <citation type="submission" date="2021-06" db="EMBL/GenBank/DDBJ databases">
        <authorList>
            <person name="Hodson N. C."/>
            <person name="Mongue J. A."/>
            <person name="Jaron S. K."/>
        </authorList>
    </citation>
    <scope>NUCLEOTIDE SEQUENCE</scope>
</reference>
<keyword evidence="3" id="KW-1185">Reference proteome</keyword>
<accession>A0A8J2NVI0</accession>
<feature type="non-terminal residue" evidence="2">
    <location>
        <position position="1"/>
    </location>
</feature>
<name>A0A8J2NVI0_9HEXA</name>
<evidence type="ECO:0000256" key="1">
    <source>
        <dbReference type="SAM" id="MobiDB-lite"/>
    </source>
</evidence>
<gene>
    <name evidence="2" type="ORF">AFUS01_LOCUS5442</name>
</gene>
<organism evidence="2 3">
    <name type="scientific">Allacma fusca</name>
    <dbReference type="NCBI Taxonomy" id="39272"/>
    <lineage>
        <taxon>Eukaryota</taxon>
        <taxon>Metazoa</taxon>
        <taxon>Ecdysozoa</taxon>
        <taxon>Arthropoda</taxon>
        <taxon>Hexapoda</taxon>
        <taxon>Collembola</taxon>
        <taxon>Symphypleona</taxon>
        <taxon>Sminthuridae</taxon>
        <taxon>Allacma</taxon>
    </lineage>
</organism>
<proteinExistence type="predicted"/>
<comment type="caution">
    <text evidence="2">The sequence shown here is derived from an EMBL/GenBank/DDBJ whole genome shotgun (WGS) entry which is preliminary data.</text>
</comment>
<evidence type="ECO:0000313" key="2">
    <source>
        <dbReference type="EMBL" id="CAG7715680.1"/>
    </source>
</evidence>
<feature type="non-terminal residue" evidence="2">
    <location>
        <position position="164"/>
    </location>
</feature>
<feature type="compositionally biased region" description="Low complexity" evidence="1">
    <location>
        <begin position="143"/>
        <end position="158"/>
    </location>
</feature>
<feature type="region of interest" description="Disordered" evidence="1">
    <location>
        <begin position="119"/>
        <end position="164"/>
    </location>
</feature>
<dbReference type="EMBL" id="CAJVCH010034765">
    <property type="protein sequence ID" value="CAG7715680.1"/>
    <property type="molecule type" value="Genomic_DNA"/>
</dbReference>
<feature type="compositionally biased region" description="Polar residues" evidence="1">
    <location>
        <begin position="121"/>
        <end position="133"/>
    </location>
</feature>
<sequence length="164" mass="18924">DRRFSYIIPNFKRGYHSLGDESFFWNWNPKDGYRPSKIQFRLTIIQESELYWSNILSPVLELRDNVYKPPEDMLHELHPCYKNSVVAKNGKHFVISDNQTELIINKHFLEELYPELRETEASSTEITTNGTTESMEKTITPATEISSTTGSEATSSESVKSTIL</sequence>
<evidence type="ECO:0000313" key="3">
    <source>
        <dbReference type="Proteomes" id="UP000708208"/>
    </source>
</evidence>
<dbReference type="AlphaFoldDB" id="A0A8J2NVI0"/>
<dbReference type="Proteomes" id="UP000708208">
    <property type="component" value="Unassembled WGS sequence"/>
</dbReference>